<dbReference type="SUPFAM" id="SSF49870">
    <property type="entry name" value="Osmotin, thaumatin-like protein"/>
    <property type="match status" value="2"/>
</dbReference>
<dbReference type="Proteomes" id="UP000625711">
    <property type="component" value="Unassembled WGS sequence"/>
</dbReference>
<dbReference type="SMART" id="SM00205">
    <property type="entry name" value="THN"/>
    <property type="match status" value="2"/>
</dbReference>
<dbReference type="AlphaFoldDB" id="A0A834MM78"/>
<proteinExistence type="predicted"/>
<dbReference type="Gene3D" id="2.60.110.10">
    <property type="entry name" value="Thaumatin"/>
    <property type="match status" value="2"/>
</dbReference>
<dbReference type="OrthoDB" id="430315at2759"/>
<evidence type="ECO:0000256" key="1">
    <source>
        <dbReference type="SAM" id="SignalP"/>
    </source>
</evidence>
<organism evidence="2 3">
    <name type="scientific">Rhynchophorus ferrugineus</name>
    <name type="common">Red palm weevil</name>
    <name type="synonym">Curculio ferrugineus</name>
    <dbReference type="NCBI Taxonomy" id="354439"/>
    <lineage>
        <taxon>Eukaryota</taxon>
        <taxon>Metazoa</taxon>
        <taxon>Ecdysozoa</taxon>
        <taxon>Arthropoda</taxon>
        <taxon>Hexapoda</taxon>
        <taxon>Insecta</taxon>
        <taxon>Pterygota</taxon>
        <taxon>Neoptera</taxon>
        <taxon>Endopterygota</taxon>
        <taxon>Coleoptera</taxon>
        <taxon>Polyphaga</taxon>
        <taxon>Cucujiformia</taxon>
        <taxon>Curculionidae</taxon>
        <taxon>Dryophthorinae</taxon>
        <taxon>Rhynchophorus</taxon>
    </lineage>
</organism>
<gene>
    <name evidence="2" type="ORF">GWI33_010622</name>
</gene>
<dbReference type="FunFam" id="2.60.110.10:FF:000004">
    <property type="entry name" value="THAUMATIN-LIKE PROTEIN 1"/>
    <property type="match status" value="2"/>
</dbReference>
<feature type="signal peptide" evidence="1">
    <location>
        <begin position="1"/>
        <end position="17"/>
    </location>
</feature>
<comment type="caution">
    <text evidence="2">The sequence shown here is derived from an EMBL/GenBank/DDBJ whole genome shotgun (WGS) entry which is preliminary data.</text>
</comment>
<dbReference type="InterPro" id="IPR037176">
    <property type="entry name" value="Osmotin/thaumatin-like_sf"/>
</dbReference>
<evidence type="ECO:0000313" key="3">
    <source>
        <dbReference type="Proteomes" id="UP000625711"/>
    </source>
</evidence>
<sequence length="467" mass="51046">MKFALVFLVSLLAYSEAVRFNIRNLDGGPIWIGIQGNPGHDHLANGGFKLSQGESRSLDAADDWAGRFWSRTWCYEDQGNHCYTGDCGNKVECAGAGGTPPTTLIEITLKGYGGIDYYDISLVDGYNSMASIEPVNGNGDGGEYSCRKAQCGTNINQICPGELQIWNPEGSQVIACNSACNAFHTDEYCCAGAHSTPETCKSSDWPVNYPEIFKNACPDAYSYAYDDHKSTFTCQAGEYNLNFVKQNEILSCFYIWRNPGHENLANGGFKLAQGESRSLDAADNWAGRFWSRTWCYEDQNNHCYTGDCGNKVECGGAGGTPPTTLIEITLKGADGLDFYDVSLVDGFNSMASIEPVNGNGDGGQYSCKKSQCGTNINQICPSELQVWNPDHNQVIACNSACNAFHTDEYCCTGAHSTPETCKSTDWPVNYPKIFKDACPDAYSYAYDDHKSTFTCRASEYNVNFGAP</sequence>
<dbReference type="PRINTS" id="PR00347">
    <property type="entry name" value="THAUMATIN"/>
</dbReference>
<keyword evidence="3" id="KW-1185">Reference proteome</keyword>
<reference evidence="2" key="1">
    <citation type="submission" date="2020-08" db="EMBL/GenBank/DDBJ databases">
        <title>Genome sequencing and assembly of the red palm weevil Rhynchophorus ferrugineus.</title>
        <authorList>
            <person name="Dias G.B."/>
            <person name="Bergman C.M."/>
            <person name="Manee M."/>
        </authorList>
    </citation>
    <scope>NUCLEOTIDE SEQUENCE</scope>
    <source>
        <strain evidence="2">AA-2017</strain>
        <tissue evidence="2">Whole larva</tissue>
    </source>
</reference>
<evidence type="ECO:0008006" key="4">
    <source>
        <dbReference type="Google" id="ProtNLM"/>
    </source>
</evidence>
<feature type="chain" id="PRO_5032770858" description="Thaumatin-like protein" evidence="1">
    <location>
        <begin position="18"/>
        <end position="467"/>
    </location>
</feature>
<name>A0A834MM78_RHYFE</name>
<accession>A0A834MM78</accession>
<dbReference type="PANTHER" id="PTHR31048">
    <property type="entry name" value="OS03G0233200 PROTEIN"/>
    <property type="match status" value="1"/>
</dbReference>
<protein>
    <recommendedName>
        <fullName evidence="4">Thaumatin-like protein</fullName>
    </recommendedName>
</protein>
<dbReference type="CDD" id="cd09218">
    <property type="entry name" value="TLP-PA"/>
    <property type="match status" value="2"/>
</dbReference>
<evidence type="ECO:0000313" key="2">
    <source>
        <dbReference type="EMBL" id="KAF7285450.1"/>
    </source>
</evidence>
<dbReference type="Pfam" id="PF00314">
    <property type="entry name" value="Thaumatin"/>
    <property type="match status" value="2"/>
</dbReference>
<dbReference type="PROSITE" id="PS51367">
    <property type="entry name" value="THAUMATIN_2"/>
    <property type="match status" value="2"/>
</dbReference>
<dbReference type="EMBL" id="JAACXV010000054">
    <property type="protein sequence ID" value="KAF7285450.1"/>
    <property type="molecule type" value="Genomic_DNA"/>
</dbReference>
<dbReference type="InterPro" id="IPR001938">
    <property type="entry name" value="Thaumatin"/>
</dbReference>
<keyword evidence="1" id="KW-0732">Signal</keyword>